<dbReference type="EnsemblPlants" id="EMT12273">
    <property type="protein sequence ID" value="EMT12273"/>
    <property type="gene ID" value="F775_19851"/>
</dbReference>
<dbReference type="PANTHER" id="PTHR31257:SF21">
    <property type="entry name" value="OS07G0683600 PROTEIN"/>
    <property type="match status" value="1"/>
</dbReference>
<dbReference type="ExpressionAtlas" id="M8CAZ2">
    <property type="expression patterns" value="baseline"/>
</dbReference>
<dbReference type="InterPro" id="IPR035992">
    <property type="entry name" value="Ricin_B-like_lectins"/>
</dbReference>
<dbReference type="SUPFAM" id="SSF50370">
    <property type="entry name" value="Ricin B-like lectins"/>
    <property type="match status" value="2"/>
</dbReference>
<organism evidence="1">
    <name type="scientific">Aegilops tauschii</name>
    <name type="common">Tausch's goatgrass</name>
    <name type="synonym">Aegilops squarrosa</name>
    <dbReference type="NCBI Taxonomy" id="37682"/>
    <lineage>
        <taxon>Eukaryota</taxon>
        <taxon>Viridiplantae</taxon>
        <taxon>Streptophyta</taxon>
        <taxon>Embryophyta</taxon>
        <taxon>Tracheophyta</taxon>
        <taxon>Spermatophyta</taxon>
        <taxon>Magnoliopsida</taxon>
        <taxon>Liliopsida</taxon>
        <taxon>Poales</taxon>
        <taxon>Poaceae</taxon>
        <taxon>BOP clade</taxon>
        <taxon>Pooideae</taxon>
        <taxon>Triticodae</taxon>
        <taxon>Triticeae</taxon>
        <taxon>Triticinae</taxon>
        <taxon>Aegilops</taxon>
    </lineage>
</organism>
<accession>M8CAZ2</accession>
<dbReference type="InterPro" id="IPR040249">
    <property type="entry name" value="Ricin_B-like_lectin_EULS3-like"/>
</dbReference>
<name>M8CAZ2_AEGTA</name>
<dbReference type="AlphaFoldDB" id="M8CAZ2"/>
<dbReference type="CDD" id="cd23431">
    <property type="entry name" value="beta-trefoil_Ricin_AtEULS3-like"/>
    <property type="match status" value="2"/>
</dbReference>
<evidence type="ECO:0000313" key="1">
    <source>
        <dbReference type="EnsemblPlants" id="EMT12273"/>
    </source>
</evidence>
<sequence length="346" mass="38772">MFGFGHHSPPILERTWFKIFCRADEGFSLTHWYKDTRHSGSVKDEEGQPAFTLVNKATGLAIKHSLGQSHPVELVPYNQEYRNESLMWTESEDVGKGYRCIRMASNIDLNFDAFHGDKDHGGGKNQSWKIQPLGTEADAPPPACGIQEPPVQETRAGYCSAETYPAPAAGQWHHGHQPGPGYQQPYPQQPSAGYGYAYGVGVERYGYLAPPPSAETTVRILCRANEEYNLTVRDGTACLAPANPADDFQVKLVPYNPEYLDESVLWTESKDVGDGFRCIRMVNNIYLNFDAFHGDKDHGGVHDGTTIVLWEWCEGDNQRSKILPWCECIPFTTHPFHLCKARSIYS</sequence>
<dbReference type="PANTHER" id="PTHR31257">
    <property type="entry name" value="RICIN B-LIKE LECTIN EULS3"/>
    <property type="match status" value="1"/>
</dbReference>
<proteinExistence type="predicted"/>
<protein>
    <submittedName>
        <fullName evidence="1">Uncharacterized protein</fullName>
    </submittedName>
</protein>
<reference evidence="1" key="1">
    <citation type="submission" date="2015-06" db="UniProtKB">
        <authorList>
            <consortium name="EnsemblPlants"/>
        </authorList>
    </citation>
    <scope>IDENTIFICATION</scope>
</reference>